<keyword evidence="2 9" id="KW-0436">Ligase</keyword>
<feature type="short sequence motif" description="'KMSKS' region" evidence="9">
    <location>
        <begin position="272"/>
        <end position="276"/>
    </location>
</feature>
<keyword evidence="3 9" id="KW-0547">Nucleotide-binding</keyword>
<keyword evidence="4 9" id="KW-0067">ATP-binding</keyword>
<evidence type="ECO:0000256" key="1">
    <source>
        <dbReference type="ARBA" id="ARBA00022490"/>
    </source>
</evidence>
<dbReference type="Gene3D" id="3.10.290.10">
    <property type="entry name" value="RNA-binding S4 domain"/>
    <property type="match status" value="1"/>
</dbReference>
<evidence type="ECO:0000259" key="12">
    <source>
        <dbReference type="Pfam" id="PF01479"/>
    </source>
</evidence>
<dbReference type="GO" id="GO:0005524">
    <property type="term" value="F:ATP binding"/>
    <property type="evidence" value="ECO:0007669"/>
    <property type="project" value="UniProtKB-UniRule"/>
</dbReference>
<dbReference type="InterPro" id="IPR024088">
    <property type="entry name" value="Tyr-tRNA-ligase_bac-type"/>
</dbReference>
<evidence type="ECO:0000256" key="10">
    <source>
        <dbReference type="PROSITE-ProRule" id="PRU00182"/>
    </source>
</evidence>
<sequence>MTTAQPPEEQPPADQPPAEQPPTGLPPLPAWLERGMADLFPAGSGAGACSDPDQQLAARLEEAERAGRPLRIKLGIDPTGSDIHLGHSLLFRKLRAFQDAGHIAVLIIGDFTARIGDPTGKSATRVQLSAAAVEANAATYLQQLGQGQDPERALLDFETPGRLEVRRNSEWLTGLDLPQVIELLGISTVGQMLAKEDFSNRYGSGAPISLHEFLYPLLQGYDSVQVQADLELGGTDQKFNVAMGRDLQRHFGQRPQFGMLLPILPGLDGVQKMSKSLGNTVGLAEDPLSMYSKLEKVPDAVVDDYLTLLTDLDMADLPQNPRERQKLMALEITQARHGGPAAAAAQVDAAKLVAGAAGSGAAAAEVPEASLAAVNFPAKAFYLLSAVGLCASSSEARRQIQGGGVKLDGEKLADPNQEFAGPEVLAGKVLQLGKKTFRRLVAG</sequence>
<evidence type="ECO:0000256" key="6">
    <source>
        <dbReference type="ARBA" id="ARBA00022917"/>
    </source>
</evidence>
<dbReference type="OrthoDB" id="9804243at2"/>
<feature type="binding site" evidence="9">
    <location>
        <position position="275"/>
    </location>
    <ligand>
        <name>ATP</name>
        <dbReference type="ChEBI" id="CHEBI:30616"/>
    </ligand>
</feature>
<dbReference type="Pfam" id="PF00579">
    <property type="entry name" value="tRNA-synt_1b"/>
    <property type="match status" value="1"/>
</dbReference>
<dbReference type="AlphaFoldDB" id="A0A2P7MYH7"/>
<reference evidence="13 14" key="1">
    <citation type="journal article" date="2018" name="Environ. Microbiol.">
        <title>Ecological and genomic features of two widespread freshwater picocyanobacteria.</title>
        <authorList>
            <person name="Cabello-Yeves P.J."/>
            <person name="Picazo A."/>
            <person name="Camacho A."/>
            <person name="Callieri C."/>
            <person name="Rosselli R."/>
            <person name="Roda-Garcia J.J."/>
            <person name="Coutinho F.H."/>
            <person name="Rodriguez-Valera F."/>
        </authorList>
    </citation>
    <scope>NUCLEOTIDE SEQUENCE [LARGE SCALE GENOMIC DNA]</scope>
    <source>
        <strain evidence="13 14">Tous</strain>
    </source>
</reference>
<accession>A0A2P7MYH7</accession>
<feature type="domain" description="RNA-binding S4" evidence="12">
    <location>
        <begin position="383"/>
        <end position="417"/>
    </location>
</feature>
<dbReference type="Pfam" id="PF01479">
    <property type="entry name" value="S4"/>
    <property type="match status" value="1"/>
</dbReference>
<dbReference type="InterPro" id="IPR002305">
    <property type="entry name" value="aa-tRNA-synth_Ic"/>
</dbReference>
<dbReference type="SUPFAM" id="SSF55174">
    <property type="entry name" value="Alpha-L RNA-binding motif"/>
    <property type="match status" value="1"/>
</dbReference>
<dbReference type="SUPFAM" id="SSF52374">
    <property type="entry name" value="Nucleotidylyl transferase"/>
    <property type="match status" value="1"/>
</dbReference>
<proteinExistence type="inferred from homology"/>
<dbReference type="GO" id="GO:0003723">
    <property type="term" value="F:RNA binding"/>
    <property type="evidence" value="ECO:0007669"/>
    <property type="project" value="UniProtKB-KW"/>
</dbReference>
<dbReference type="PANTHER" id="PTHR11766:SF1">
    <property type="entry name" value="TYROSINE--TRNA LIGASE"/>
    <property type="match status" value="1"/>
</dbReference>
<comment type="subunit">
    <text evidence="9">Homodimer.</text>
</comment>
<evidence type="ECO:0000256" key="2">
    <source>
        <dbReference type="ARBA" id="ARBA00022598"/>
    </source>
</evidence>
<evidence type="ECO:0000256" key="7">
    <source>
        <dbReference type="ARBA" id="ARBA00023146"/>
    </source>
</evidence>
<dbReference type="EMBL" id="PXXO01000004">
    <property type="protein sequence ID" value="PSJ06237.1"/>
    <property type="molecule type" value="Genomic_DNA"/>
</dbReference>
<comment type="function">
    <text evidence="9">Catalyzes the attachment of tyrosine to tRNA(Tyr) in a two-step reaction: tyrosine is first activated by ATP to form Tyr-AMP and then transferred to the acceptor end of tRNA(Tyr).</text>
</comment>
<dbReference type="PRINTS" id="PR01040">
    <property type="entry name" value="TRNASYNTHTYR"/>
</dbReference>
<comment type="catalytic activity">
    <reaction evidence="8 9">
        <text>tRNA(Tyr) + L-tyrosine + ATP = L-tyrosyl-tRNA(Tyr) + AMP + diphosphate + H(+)</text>
        <dbReference type="Rhea" id="RHEA:10220"/>
        <dbReference type="Rhea" id="RHEA-COMP:9706"/>
        <dbReference type="Rhea" id="RHEA-COMP:9707"/>
        <dbReference type="ChEBI" id="CHEBI:15378"/>
        <dbReference type="ChEBI" id="CHEBI:30616"/>
        <dbReference type="ChEBI" id="CHEBI:33019"/>
        <dbReference type="ChEBI" id="CHEBI:58315"/>
        <dbReference type="ChEBI" id="CHEBI:78442"/>
        <dbReference type="ChEBI" id="CHEBI:78536"/>
        <dbReference type="ChEBI" id="CHEBI:456215"/>
        <dbReference type="EC" id="6.1.1.1"/>
    </reaction>
</comment>
<evidence type="ECO:0000313" key="14">
    <source>
        <dbReference type="Proteomes" id="UP000243002"/>
    </source>
</evidence>
<keyword evidence="1 9" id="KW-0963">Cytoplasm</keyword>
<dbReference type="GO" id="GO:0004831">
    <property type="term" value="F:tyrosine-tRNA ligase activity"/>
    <property type="evidence" value="ECO:0007669"/>
    <property type="project" value="UniProtKB-UniRule"/>
</dbReference>
<gene>
    <name evidence="9" type="primary">tyrS</name>
    <name evidence="13" type="ORF">C7K55_04705</name>
</gene>
<feature type="short sequence motif" description="'HIGH' region" evidence="9">
    <location>
        <begin position="78"/>
        <end position="87"/>
    </location>
</feature>
<protein>
    <recommendedName>
        <fullName evidence="9">Tyrosine--tRNA ligase</fullName>
        <ecNumber evidence="9">6.1.1.1</ecNumber>
    </recommendedName>
    <alternativeName>
        <fullName evidence="9">Tyrosyl-tRNA synthetase</fullName>
        <shortName evidence="9">TyrRS</shortName>
    </alternativeName>
</protein>
<evidence type="ECO:0000256" key="4">
    <source>
        <dbReference type="ARBA" id="ARBA00022840"/>
    </source>
</evidence>
<name>A0A2P7MYH7_9CYAN</name>
<comment type="subcellular location">
    <subcellularLocation>
        <location evidence="9">Cytoplasm</location>
    </subcellularLocation>
</comment>
<comment type="caution">
    <text evidence="13">The sequence shown here is derived from an EMBL/GenBank/DDBJ whole genome shotgun (WGS) entry which is preliminary data.</text>
</comment>
<evidence type="ECO:0000256" key="11">
    <source>
        <dbReference type="SAM" id="MobiDB-lite"/>
    </source>
</evidence>
<dbReference type="HAMAP" id="MF_02007">
    <property type="entry name" value="Tyr_tRNA_synth_type2"/>
    <property type="match status" value="1"/>
</dbReference>
<keyword evidence="7 9" id="KW-0030">Aminoacyl-tRNA synthetase</keyword>
<comment type="similarity">
    <text evidence="9">Belongs to the class-I aminoacyl-tRNA synthetase family. TyrS type 2 subfamily.</text>
</comment>
<organism evidence="13 14">
    <name type="scientific">Cyanobium usitatum str. Tous</name>
    <dbReference type="NCBI Taxonomy" id="2116684"/>
    <lineage>
        <taxon>Bacteria</taxon>
        <taxon>Bacillati</taxon>
        <taxon>Cyanobacteriota</taxon>
        <taxon>Cyanophyceae</taxon>
        <taxon>Synechococcales</taxon>
        <taxon>Prochlorococcaceae</taxon>
        <taxon>Cyanobium</taxon>
    </lineage>
</organism>
<dbReference type="InterPro" id="IPR002942">
    <property type="entry name" value="S4_RNA-bd"/>
</dbReference>
<evidence type="ECO:0000256" key="9">
    <source>
        <dbReference type="HAMAP-Rule" id="MF_02007"/>
    </source>
</evidence>
<dbReference type="EC" id="6.1.1.1" evidence="9"/>
<dbReference type="NCBIfam" id="TIGR00234">
    <property type="entry name" value="tyrS"/>
    <property type="match status" value="1"/>
</dbReference>
<keyword evidence="6 9" id="KW-0648">Protein biosynthesis</keyword>
<dbReference type="PROSITE" id="PS50889">
    <property type="entry name" value="S4"/>
    <property type="match status" value="1"/>
</dbReference>
<dbReference type="InterPro" id="IPR002307">
    <property type="entry name" value="Tyr-tRNA-ligase"/>
</dbReference>
<dbReference type="CDD" id="cd00165">
    <property type="entry name" value="S4"/>
    <property type="match status" value="1"/>
</dbReference>
<dbReference type="Proteomes" id="UP000243002">
    <property type="component" value="Unassembled WGS sequence"/>
</dbReference>
<evidence type="ECO:0000256" key="3">
    <source>
        <dbReference type="ARBA" id="ARBA00022741"/>
    </source>
</evidence>
<dbReference type="GO" id="GO:0005829">
    <property type="term" value="C:cytosol"/>
    <property type="evidence" value="ECO:0007669"/>
    <property type="project" value="TreeGrafter"/>
</dbReference>
<evidence type="ECO:0000313" key="13">
    <source>
        <dbReference type="EMBL" id="PSJ06237.1"/>
    </source>
</evidence>
<dbReference type="Gene3D" id="3.40.50.620">
    <property type="entry name" value="HUPs"/>
    <property type="match status" value="1"/>
</dbReference>
<dbReference type="CDD" id="cd00805">
    <property type="entry name" value="TyrRS_core"/>
    <property type="match status" value="1"/>
</dbReference>
<dbReference type="InterPro" id="IPR024108">
    <property type="entry name" value="Tyr-tRNA-ligase_bac_2"/>
</dbReference>
<keyword evidence="14" id="KW-1185">Reference proteome</keyword>
<feature type="compositionally biased region" description="Pro residues" evidence="11">
    <location>
        <begin position="8"/>
        <end position="29"/>
    </location>
</feature>
<evidence type="ECO:0000256" key="8">
    <source>
        <dbReference type="ARBA" id="ARBA00048248"/>
    </source>
</evidence>
<dbReference type="GO" id="GO:0006437">
    <property type="term" value="P:tyrosyl-tRNA aminoacylation"/>
    <property type="evidence" value="ECO:0007669"/>
    <property type="project" value="UniProtKB-UniRule"/>
</dbReference>
<dbReference type="InterPro" id="IPR036986">
    <property type="entry name" value="S4_RNA-bd_sf"/>
</dbReference>
<dbReference type="PANTHER" id="PTHR11766">
    <property type="entry name" value="TYROSYL-TRNA SYNTHETASE"/>
    <property type="match status" value="1"/>
</dbReference>
<dbReference type="InterPro" id="IPR014729">
    <property type="entry name" value="Rossmann-like_a/b/a_fold"/>
</dbReference>
<evidence type="ECO:0000256" key="5">
    <source>
        <dbReference type="ARBA" id="ARBA00022884"/>
    </source>
</evidence>
<keyword evidence="5 10" id="KW-0694">RNA-binding</keyword>
<feature type="region of interest" description="Disordered" evidence="11">
    <location>
        <begin position="1"/>
        <end position="32"/>
    </location>
</feature>
<dbReference type="Gene3D" id="1.10.240.10">
    <property type="entry name" value="Tyrosyl-Transfer RNA Synthetase"/>
    <property type="match status" value="1"/>
</dbReference>